<dbReference type="STRING" id="633813.SAMN04488087_1514"/>
<dbReference type="Proteomes" id="UP000185812">
    <property type="component" value="Unassembled WGS sequence"/>
</dbReference>
<feature type="transmembrane region" description="Helical" evidence="1">
    <location>
        <begin position="315"/>
        <end position="335"/>
    </location>
</feature>
<dbReference type="PANTHER" id="PTHR43044:SF1">
    <property type="entry name" value="QUINOL:CYTOCHROME C OXIDOREDUCTASE QUINONE-BINDING SUBUNIT 2"/>
    <property type="match status" value="1"/>
</dbReference>
<gene>
    <name evidence="2" type="ORF">SAMN04488087_1514</name>
</gene>
<dbReference type="AlphaFoldDB" id="A0A1M6TS42"/>
<dbReference type="PANTHER" id="PTHR43044">
    <property type="match status" value="1"/>
</dbReference>
<evidence type="ECO:0000256" key="1">
    <source>
        <dbReference type="SAM" id="Phobius"/>
    </source>
</evidence>
<dbReference type="EMBL" id="FRAU01000004">
    <property type="protein sequence ID" value="SHK59822.1"/>
    <property type="molecule type" value="Genomic_DNA"/>
</dbReference>
<keyword evidence="1" id="KW-0472">Membrane</keyword>
<accession>A0A1M6TS42</accession>
<feature type="transmembrane region" description="Helical" evidence="1">
    <location>
        <begin position="198"/>
        <end position="218"/>
    </location>
</feature>
<feature type="transmembrane region" description="Helical" evidence="1">
    <location>
        <begin position="374"/>
        <end position="395"/>
    </location>
</feature>
<feature type="transmembrane region" description="Helical" evidence="1">
    <location>
        <begin position="63"/>
        <end position="84"/>
    </location>
</feature>
<name>A0A1M6TS42_9BACT</name>
<keyword evidence="1" id="KW-0812">Transmembrane</keyword>
<feature type="transmembrane region" description="Helical" evidence="1">
    <location>
        <begin position="230"/>
        <end position="253"/>
    </location>
</feature>
<keyword evidence="3" id="KW-1185">Reference proteome</keyword>
<feature type="transmembrane region" description="Helical" evidence="1">
    <location>
        <begin position="274"/>
        <end position="295"/>
    </location>
</feature>
<reference evidence="3" key="1">
    <citation type="submission" date="2016-11" db="EMBL/GenBank/DDBJ databases">
        <authorList>
            <person name="Varghese N."/>
            <person name="Submissions S."/>
        </authorList>
    </citation>
    <scope>NUCLEOTIDE SEQUENCE [LARGE SCALE GENOMIC DNA]</scope>
    <source>
        <strain evidence="3">DSM 22212</strain>
    </source>
</reference>
<feature type="transmembrane region" description="Helical" evidence="1">
    <location>
        <begin position="342"/>
        <end position="362"/>
    </location>
</feature>
<keyword evidence="1" id="KW-1133">Transmembrane helix</keyword>
<organism evidence="2 3">
    <name type="scientific">Rhodothermus profundi</name>
    <dbReference type="NCBI Taxonomy" id="633813"/>
    <lineage>
        <taxon>Bacteria</taxon>
        <taxon>Pseudomonadati</taxon>
        <taxon>Rhodothermota</taxon>
        <taxon>Rhodothermia</taxon>
        <taxon>Rhodothermales</taxon>
        <taxon>Rhodothermaceae</taxon>
        <taxon>Rhodothermus</taxon>
    </lineage>
</organism>
<sequence length="417" mass="48157">MAEVKANGFLGWLLDPLQSTREQAEPRYRLPEDVRIWAVPLAIGVGLLIVSLVGWVIDAHQFYFSYLVGWTFCLTLALGALFFVMIQHLTRAQWVVAVRRLPEALLWTFPALIVLFIPVLFGLHDLYHWTHPEVYDPASPEYDPILAGKRAYLNVPFFLGRIAFYFFIWTLLAYKLYTLSVRQDVDPDPSIPAQQRKVSAWGMPLYGVTVAFASYDFLMSLDPHWYSTIFGVYFFAGAFFVALGFITTCYAILARRGPLTGIVRAPHFQDLGKLMFGFTAFWAYIAFSQYMLIWYGNLPEETLWYRHRLEHGWEVLSQVLIWGHFALPFLILLPWAAKRTPLLVGTMGVWFAIIHWVDLFWVAMPVLHAEHLTFHWLDVTCWLGLFGIVVGLLFYRLSRHSLVPQNDPYLARSLALH</sequence>
<protein>
    <submittedName>
        <fullName evidence="2">Quinol:cytochrome c oxidoreductase quinone-binding subunit 2</fullName>
    </submittedName>
</protein>
<feature type="transmembrane region" description="Helical" evidence="1">
    <location>
        <begin position="36"/>
        <end position="57"/>
    </location>
</feature>
<feature type="transmembrane region" description="Helical" evidence="1">
    <location>
        <begin position="158"/>
        <end position="177"/>
    </location>
</feature>
<dbReference type="OrthoDB" id="140980at2"/>
<evidence type="ECO:0000313" key="3">
    <source>
        <dbReference type="Proteomes" id="UP000185812"/>
    </source>
</evidence>
<feature type="transmembrane region" description="Helical" evidence="1">
    <location>
        <begin position="104"/>
        <end position="123"/>
    </location>
</feature>
<evidence type="ECO:0000313" key="2">
    <source>
        <dbReference type="EMBL" id="SHK59822.1"/>
    </source>
</evidence>
<dbReference type="RefSeq" id="WP_072715368.1">
    <property type="nucleotide sequence ID" value="NZ_FRAU01000004.1"/>
</dbReference>
<proteinExistence type="predicted"/>